<evidence type="ECO:0000313" key="3">
    <source>
        <dbReference type="EMBL" id="GMT12976.1"/>
    </source>
</evidence>
<evidence type="ECO:0000256" key="1">
    <source>
        <dbReference type="SAM" id="MobiDB-lite"/>
    </source>
</evidence>
<dbReference type="Proteomes" id="UP001432322">
    <property type="component" value="Unassembled WGS sequence"/>
</dbReference>
<protein>
    <submittedName>
        <fullName evidence="3">Uncharacterized protein</fullName>
    </submittedName>
</protein>
<proteinExistence type="predicted"/>
<accession>A0AAV5V0A6</accession>
<feature type="non-terminal residue" evidence="3">
    <location>
        <position position="339"/>
    </location>
</feature>
<keyword evidence="4" id="KW-1185">Reference proteome</keyword>
<dbReference type="EMBL" id="BTSY01000002">
    <property type="protein sequence ID" value="GMT12976.1"/>
    <property type="molecule type" value="Genomic_DNA"/>
</dbReference>
<name>A0AAV5V0A6_9BILA</name>
<keyword evidence="2" id="KW-1133">Transmembrane helix</keyword>
<keyword evidence="2" id="KW-0472">Membrane</keyword>
<feature type="transmembrane region" description="Helical" evidence="2">
    <location>
        <begin position="305"/>
        <end position="326"/>
    </location>
</feature>
<dbReference type="PANTHER" id="PTHR47533">
    <property type="entry name" value="PROTEIN CBG21859"/>
    <property type="match status" value="1"/>
</dbReference>
<keyword evidence="2" id="KW-0812">Transmembrane</keyword>
<reference evidence="3" key="1">
    <citation type="submission" date="2023-10" db="EMBL/GenBank/DDBJ databases">
        <title>Genome assembly of Pristionchus species.</title>
        <authorList>
            <person name="Yoshida K."/>
            <person name="Sommer R.J."/>
        </authorList>
    </citation>
    <scope>NUCLEOTIDE SEQUENCE</scope>
    <source>
        <strain evidence="3">RS5133</strain>
    </source>
</reference>
<dbReference type="AlphaFoldDB" id="A0AAV5V0A6"/>
<sequence>GLNSSRSAHPLTTLHSNSSRRSVVERSPSPTSPSSLFSLFPHLPFSSLHFIASVIHVIIVSLRTVNDRLQIVSESFISHVFVVTATCFAAGNPISELIRSATSIVYVLGLTVTVYYHAAGFRGNAIDFRPGLRTTFPELLSGLRSGSRQLITLEANAFGGQEIVALFGKSSAATLTEPYQIALMQRLCDDKKLVAMVERNMVAAMSLVKRPCLVDIITVPKQTQELERLGTPIMQNYLFSRNLTSRRIVDRINQILLRIFPQERIESFWTKRYLSALRLYSDPTEEDYGVDDDYAMPMSLARLELLFFITIPCWISSLLLFTVEAATSRTIIGRLMNLI</sequence>
<dbReference type="PANTHER" id="PTHR47533:SF4">
    <property type="entry name" value="AB HYDROLASE-1 DOMAIN-CONTAINING PROTEIN"/>
    <property type="match status" value="1"/>
</dbReference>
<feature type="transmembrane region" description="Helical" evidence="2">
    <location>
        <begin position="97"/>
        <end position="116"/>
    </location>
</feature>
<feature type="non-terminal residue" evidence="3">
    <location>
        <position position="1"/>
    </location>
</feature>
<feature type="region of interest" description="Disordered" evidence="1">
    <location>
        <begin position="1"/>
        <end position="27"/>
    </location>
</feature>
<organism evidence="3 4">
    <name type="scientific">Pristionchus fissidentatus</name>
    <dbReference type="NCBI Taxonomy" id="1538716"/>
    <lineage>
        <taxon>Eukaryota</taxon>
        <taxon>Metazoa</taxon>
        <taxon>Ecdysozoa</taxon>
        <taxon>Nematoda</taxon>
        <taxon>Chromadorea</taxon>
        <taxon>Rhabditida</taxon>
        <taxon>Rhabditina</taxon>
        <taxon>Diplogasteromorpha</taxon>
        <taxon>Diplogasteroidea</taxon>
        <taxon>Neodiplogasteridae</taxon>
        <taxon>Pristionchus</taxon>
    </lineage>
</organism>
<feature type="transmembrane region" description="Helical" evidence="2">
    <location>
        <begin position="71"/>
        <end position="91"/>
    </location>
</feature>
<gene>
    <name evidence="3" type="ORF">PFISCL1PPCAC_4273</name>
</gene>
<evidence type="ECO:0000313" key="4">
    <source>
        <dbReference type="Proteomes" id="UP001432322"/>
    </source>
</evidence>
<feature type="compositionally biased region" description="Low complexity" evidence="1">
    <location>
        <begin position="15"/>
        <end position="27"/>
    </location>
</feature>
<feature type="transmembrane region" description="Helical" evidence="2">
    <location>
        <begin position="39"/>
        <end position="59"/>
    </location>
</feature>
<comment type="caution">
    <text evidence="3">The sequence shown here is derived from an EMBL/GenBank/DDBJ whole genome shotgun (WGS) entry which is preliminary data.</text>
</comment>
<evidence type="ECO:0000256" key="2">
    <source>
        <dbReference type="SAM" id="Phobius"/>
    </source>
</evidence>